<dbReference type="Gene3D" id="3.40.50.1980">
    <property type="entry name" value="Nitrogenase molybdenum iron protein domain"/>
    <property type="match status" value="2"/>
</dbReference>
<evidence type="ECO:0000259" key="1">
    <source>
        <dbReference type="PROSITE" id="PS50983"/>
    </source>
</evidence>
<keyword evidence="3" id="KW-1185">Reference proteome</keyword>
<dbReference type="PROSITE" id="PS50983">
    <property type="entry name" value="FE_B12_PBP"/>
    <property type="match status" value="1"/>
</dbReference>
<accession>A0A518DQ53</accession>
<dbReference type="AlphaFoldDB" id="A0A518DQ53"/>
<name>A0A518DQ53_9BACT</name>
<reference evidence="2 3" key="1">
    <citation type="submission" date="2019-02" db="EMBL/GenBank/DDBJ databases">
        <title>Deep-cultivation of Planctomycetes and their phenomic and genomic characterization uncovers novel biology.</title>
        <authorList>
            <person name="Wiegand S."/>
            <person name="Jogler M."/>
            <person name="Boedeker C."/>
            <person name="Pinto D."/>
            <person name="Vollmers J."/>
            <person name="Rivas-Marin E."/>
            <person name="Kohn T."/>
            <person name="Peeters S.H."/>
            <person name="Heuer A."/>
            <person name="Rast P."/>
            <person name="Oberbeckmann S."/>
            <person name="Bunk B."/>
            <person name="Jeske O."/>
            <person name="Meyerdierks A."/>
            <person name="Storesund J.E."/>
            <person name="Kallscheuer N."/>
            <person name="Luecker S."/>
            <person name="Lage O.M."/>
            <person name="Pohl T."/>
            <person name="Merkel B.J."/>
            <person name="Hornburger P."/>
            <person name="Mueller R.-W."/>
            <person name="Bruemmer F."/>
            <person name="Labrenz M."/>
            <person name="Spormann A.M."/>
            <person name="Op den Camp H."/>
            <person name="Overmann J."/>
            <person name="Amann R."/>
            <person name="Jetten M.S.M."/>
            <person name="Mascher T."/>
            <person name="Medema M.H."/>
            <person name="Devos D.P."/>
            <person name="Kaster A.-K."/>
            <person name="Ovreas L."/>
            <person name="Rohde M."/>
            <person name="Galperin M.Y."/>
            <person name="Jogler C."/>
        </authorList>
    </citation>
    <scope>NUCLEOTIDE SEQUENCE [LARGE SCALE GENOMIC DNA]</scope>
    <source>
        <strain evidence="2 3">Pla85_3_4</strain>
    </source>
</reference>
<dbReference type="CDD" id="cd01144">
    <property type="entry name" value="BtuF"/>
    <property type="match status" value="1"/>
</dbReference>
<dbReference type="InterPro" id="IPR002491">
    <property type="entry name" value="ABC_transptr_periplasmic_BD"/>
</dbReference>
<gene>
    <name evidence="2" type="ORF">Pla8534_17200</name>
</gene>
<sequence>MRIVSLLPSATEIVCLLGLQEQLVGVTHECDYPPGVLDLPKVTQTLIPKDASSAQIDGLVRERLETQAALYTLNMPVLEELRPDLIVTQALCDVCAVSDAEVQAAACSLPGRPAVVNLEPARLGEVFDCIRLVGDAANCSARAEQEIADLQRRVQAVAVRSESVTERPRVLLLEWIDPPFCCGHWSPELVRLAGGQEMIGVEGDASQTTDWAEIVAADPEFLMIACCGFSVLRTQDDLPLLRAFPGWNDLSCVRNDRVWLVDGSAYFSRSGPRLVDSLEILAHTLHPQLHPLPSFLPPAIRVPVQGD</sequence>
<dbReference type="InterPro" id="IPR051030">
    <property type="entry name" value="Vitamin_B12-ABC_binding"/>
</dbReference>
<evidence type="ECO:0000313" key="2">
    <source>
        <dbReference type="EMBL" id="QDU93934.1"/>
    </source>
</evidence>
<dbReference type="EMBL" id="CP036433">
    <property type="protein sequence ID" value="QDU93934.1"/>
    <property type="molecule type" value="Genomic_DNA"/>
</dbReference>
<organism evidence="2 3">
    <name type="scientific">Lignipirellula cremea</name>
    <dbReference type="NCBI Taxonomy" id="2528010"/>
    <lineage>
        <taxon>Bacteria</taxon>
        <taxon>Pseudomonadati</taxon>
        <taxon>Planctomycetota</taxon>
        <taxon>Planctomycetia</taxon>
        <taxon>Pirellulales</taxon>
        <taxon>Pirellulaceae</taxon>
        <taxon>Lignipirellula</taxon>
    </lineage>
</organism>
<dbReference type="OrthoDB" id="9787772at2"/>
<feature type="domain" description="Fe/B12 periplasmic-binding" evidence="1">
    <location>
        <begin position="2"/>
        <end position="289"/>
    </location>
</feature>
<protein>
    <submittedName>
        <fullName evidence="2">Corrinoid ABC transporter substrate-binding protein</fullName>
    </submittedName>
</protein>
<dbReference type="RefSeq" id="WP_145051487.1">
    <property type="nucleotide sequence ID" value="NZ_CP036433.1"/>
</dbReference>
<dbReference type="SUPFAM" id="SSF53807">
    <property type="entry name" value="Helical backbone' metal receptor"/>
    <property type="match status" value="1"/>
</dbReference>
<proteinExistence type="predicted"/>
<evidence type="ECO:0000313" key="3">
    <source>
        <dbReference type="Proteomes" id="UP000317648"/>
    </source>
</evidence>
<dbReference type="PANTHER" id="PTHR42860">
    <property type="entry name" value="VITAMIN B12-BINDING PROTEIN"/>
    <property type="match status" value="1"/>
</dbReference>
<dbReference type="PANTHER" id="PTHR42860:SF1">
    <property type="entry name" value="VITAMIN B12-BINDING PROTEIN"/>
    <property type="match status" value="1"/>
</dbReference>
<dbReference type="KEGG" id="lcre:Pla8534_17200"/>
<dbReference type="Proteomes" id="UP000317648">
    <property type="component" value="Chromosome"/>
</dbReference>
<dbReference type="Pfam" id="PF01497">
    <property type="entry name" value="Peripla_BP_2"/>
    <property type="match status" value="1"/>
</dbReference>